<dbReference type="InterPro" id="IPR017941">
    <property type="entry name" value="Rieske_2Fe-2S"/>
</dbReference>
<dbReference type="NCBIfam" id="TIGR01416">
    <property type="entry name" value="Rieske_proteo"/>
    <property type="match status" value="1"/>
</dbReference>
<evidence type="ECO:0000256" key="7">
    <source>
        <dbReference type="ARBA" id="ARBA00022475"/>
    </source>
</evidence>
<evidence type="ECO:0000256" key="5">
    <source>
        <dbReference type="ARBA" id="ARBA00019816"/>
    </source>
</evidence>
<evidence type="ECO:0000256" key="6">
    <source>
        <dbReference type="ARBA" id="ARBA00022448"/>
    </source>
</evidence>
<keyword evidence="9" id="KW-0001">2Fe-2S</keyword>
<dbReference type="Gene3D" id="1.20.5.510">
    <property type="entry name" value="Single helix bin"/>
    <property type="match status" value="1"/>
</dbReference>
<dbReference type="Gene3D" id="2.102.10.10">
    <property type="entry name" value="Rieske [2Fe-2S] iron-sulphur domain"/>
    <property type="match status" value="1"/>
</dbReference>
<evidence type="ECO:0000256" key="18">
    <source>
        <dbReference type="ARBA" id="ARBA00029351"/>
    </source>
</evidence>
<keyword evidence="12" id="KW-0249">Electron transport</keyword>
<evidence type="ECO:0000256" key="2">
    <source>
        <dbReference type="ARBA" id="ARBA00004162"/>
    </source>
</evidence>
<keyword evidence="15" id="KW-0411">Iron-sulfur</keyword>
<protein>
    <recommendedName>
        <fullName evidence="5">Ubiquinol-cytochrome c reductase iron-sulfur subunit</fullName>
        <ecNumber evidence="4">7.1.1.8</ecNumber>
    </recommendedName>
    <alternativeName>
        <fullName evidence="19">Rieske iron-sulfur protein</fullName>
    </alternativeName>
</protein>
<feature type="domain" description="Rieske" evidence="22">
    <location>
        <begin position="88"/>
        <end position="190"/>
    </location>
</feature>
<keyword evidence="7" id="KW-1003">Cell membrane</keyword>
<feature type="transmembrane region" description="Helical" evidence="21">
    <location>
        <begin position="14"/>
        <end position="36"/>
    </location>
</feature>
<keyword evidence="11" id="KW-1278">Translocase</keyword>
<keyword evidence="8 21" id="KW-0812">Transmembrane</keyword>
<evidence type="ECO:0000256" key="13">
    <source>
        <dbReference type="ARBA" id="ARBA00022989"/>
    </source>
</evidence>
<dbReference type="Pfam" id="PF00355">
    <property type="entry name" value="Rieske"/>
    <property type="match status" value="1"/>
</dbReference>
<dbReference type="InterPro" id="IPR014349">
    <property type="entry name" value="Rieske_Fe-S_prot"/>
</dbReference>
<evidence type="ECO:0000256" key="15">
    <source>
        <dbReference type="ARBA" id="ARBA00023014"/>
    </source>
</evidence>
<dbReference type="EMBL" id="UINC01001281">
    <property type="protein sequence ID" value="SUZ76522.1"/>
    <property type="molecule type" value="Genomic_DNA"/>
</dbReference>
<keyword evidence="16 21" id="KW-0472">Membrane</keyword>
<evidence type="ECO:0000256" key="8">
    <source>
        <dbReference type="ARBA" id="ARBA00022692"/>
    </source>
</evidence>
<evidence type="ECO:0000256" key="11">
    <source>
        <dbReference type="ARBA" id="ARBA00022967"/>
    </source>
</evidence>
<keyword evidence="13 21" id="KW-1133">Transmembrane helix</keyword>
<evidence type="ECO:0000256" key="16">
    <source>
        <dbReference type="ARBA" id="ARBA00023136"/>
    </source>
</evidence>
<dbReference type="PROSITE" id="PS51318">
    <property type="entry name" value="TAT"/>
    <property type="match status" value="1"/>
</dbReference>
<dbReference type="Pfam" id="PF10399">
    <property type="entry name" value="UCR_Fe-S_N"/>
    <property type="match status" value="1"/>
</dbReference>
<sequence length="198" mass="21645">MQPKTPSNPGRRKFLIAATSIVGTGAVIGAAIPFVAAFNPSEQAKAAGAPSKADISKLRAGEMMLVEWRGMPIYIVRHTKESLEALSKNLSRLSDPDSEEEQQPDYAKNPYRSRKEEIVVLEAVCTHLSCAPKFYPELGTTDFDADWQGGFFCPCHGSKFDLAGRVYSGVPAPTNLPVPPHYYETEDVLVIGEDEEVT</sequence>
<evidence type="ECO:0000256" key="17">
    <source>
        <dbReference type="ARBA" id="ARBA00023157"/>
    </source>
</evidence>
<dbReference type="GO" id="GO:0005886">
    <property type="term" value="C:plasma membrane"/>
    <property type="evidence" value="ECO:0007669"/>
    <property type="project" value="UniProtKB-SubCell"/>
</dbReference>
<dbReference type="PROSITE" id="PS51296">
    <property type="entry name" value="RIESKE"/>
    <property type="match status" value="1"/>
</dbReference>
<dbReference type="InterPro" id="IPR036922">
    <property type="entry name" value="Rieske_2Fe-2S_sf"/>
</dbReference>
<dbReference type="AlphaFoldDB" id="A0A381QB12"/>
<evidence type="ECO:0000256" key="19">
    <source>
        <dbReference type="ARBA" id="ARBA00032409"/>
    </source>
</evidence>
<comment type="subcellular location">
    <subcellularLocation>
        <location evidence="2">Cell membrane</location>
        <topology evidence="2">Single-pass membrane protein</topology>
    </subcellularLocation>
</comment>
<reference evidence="23" key="1">
    <citation type="submission" date="2018-05" db="EMBL/GenBank/DDBJ databases">
        <authorList>
            <person name="Lanie J.A."/>
            <person name="Ng W.-L."/>
            <person name="Kazmierczak K.M."/>
            <person name="Andrzejewski T.M."/>
            <person name="Davidsen T.M."/>
            <person name="Wayne K.J."/>
            <person name="Tettelin H."/>
            <person name="Glass J.I."/>
            <person name="Rusch D."/>
            <person name="Podicherti R."/>
            <person name="Tsui H.-C.T."/>
            <person name="Winkler M.E."/>
        </authorList>
    </citation>
    <scope>NUCLEOTIDE SEQUENCE</scope>
</reference>
<keyword evidence="10" id="KW-0479">Metal-binding</keyword>
<dbReference type="PRINTS" id="PR00162">
    <property type="entry name" value="RIESKE"/>
</dbReference>
<keyword evidence="17" id="KW-1015">Disulfide bond</keyword>
<evidence type="ECO:0000256" key="14">
    <source>
        <dbReference type="ARBA" id="ARBA00023004"/>
    </source>
</evidence>
<dbReference type="GO" id="GO:0008121">
    <property type="term" value="F:quinol-cytochrome-c reductase activity"/>
    <property type="evidence" value="ECO:0007669"/>
    <property type="project" value="UniProtKB-EC"/>
</dbReference>
<name>A0A381QB12_9ZZZZ</name>
<dbReference type="InterPro" id="IPR005805">
    <property type="entry name" value="Rieske_Fe-S_prot_C"/>
</dbReference>
<dbReference type="GO" id="GO:0051537">
    <property type="term" value="F:2 iron, 2 sulfur cluster binding"/>
    <property type="evidence" value="ECO:0007669"/>
    <property type="project" value="UniProtKB-KW"/>
</dbReference>
<proteinExistence type="predicted"/>
<keyword evidence="14" id="KW-0408">Iron</keyword>
<evidence type="ECO:0000256" key="10">
    <source>
        <dbReference type="ARBA" id="ARBA00022723"/>
    </source>
</evidence>
<comment type="subunit">
    <text evidence="3">The main subunits of complex b-c1 are: cytochrome b, cytochrome c1 and the Rieske protein.</text>
</comment>
<dbReference type="InterPro" id="IPR006311">
    <property type="entry name" value="TAT_signal"/>
</dbReference>
<keyword evidence="6" id="KW-0813">Transport</keyword>
<dbReference type="InterPro" id="IPR006317">
    <property type="entry name" value="Ubiquinol_cyt_c_Rdtase_Fe-S-su"/>
</dbReference>
<evidence type="ECO:0000256" key="1">
    <source>
        <dbReference type="ARBA" id="ARBA00002444"/>
    </source>
</evidence>
<evidence type="ECO:0000256" key="4">
    <source>
        <dbReference type="ARBA" id="ARBA00012951"/>
    </source>
</evidence>
<comment type="catalytic activity">
    <reaction evidence="18">
        <text>a quinol + 2 Fe(III)-[cytochrome c](out) = a quinone + 2 Fe(II)-[cytochrome c](out) + 2 H(+)(out)</text>
        <dbReference type="Rhea" id="RHEA:11484"/>
        <dbReference type="Rhea" id="RHEA-COMP:10350"/>
        <dbReference type="Rhea" id="RHEA-COMP:14399"/>
        <dbReference type="ChEBI" id="CHEBI:15378"/>
        <dbReference type="ChEBI" id="CHEBI:24646"/>
        <dbReference type="ChEBI" id="CHEBI:29033"/>
        <dbReference type="ChEBI" id="CHEBI:29034"/>
        <dbReference type="ChEBI" id="CHEBI:132124"/>
        <dbReference type="EC" id="7.1.1.8"/>
    </reaction>
</comment>
<evidence type="ECO:0000256" key="12">
    <source>
        <dbReference type="ARBA" id="ARBA00022982"/>
    </source>
</evidence>
<dbReference type="SUPFAM" id="SSF50022">
    <property type="entry name" value="ISP domain"/>
    <property type="match status" value="1"/>
</dbReference>
<dbReference type="EC" id="7.1.1.8" evidence="4"/>
<accession>A0A381QB12</accession>
<dbReference type="CDD" id="cd03470">
    <property type="entry name" value="Rieske_cytochrome_bc1"/>
    <property type="match status" value="1"/>
</dbReference>
<evidence type="ECO:0000256" key="9">
    <source>
        <dbReference type="ARBA" id="ARBA00022714"/>
    </source>
</evidence>
<dbReference type="PANTHER" id="PTHR10134">
    <property type="entry name" value="CYTOCHROME B-C1 COMPLEX SUBUNIT RIESKE, MITOCHONDRIAL"/>
    <property type="match status" value="1"/>
</dbReference>
<evidence type="ECO:0000256" key="3">
    <source>
        <dbReference type="ARBA" id="ARBA00011649"/>
    </source>
</evidence>
<evidence type="ECO:0000256" key="21">
    <source>
        <dbReference type="SAM" id="Phobius"/>
    </source>
</evidence>
<organism evidence="23">
    <name type="scientific">marine metagenome</name>
    <dbReference type="NCBI Taxonomy" id="408172"/>
    <lineage>
        <taxon>unclassified sequences</taxon>
        <taxon>metagenomes</taxon>
        <taxon>ecological metagenomes</taxon>
    </lineage>
</organism>
<evidence type="ECO:0000256" key="20">
    <source>
        <dbReference type="ARBA" id="ARBA00034078"/>
    </source>
</evidence>
<dbReference type="InterPro" id="IPR019470">
    <property type="entry name" value="Ubiq_cytC_Rdtase_Fe-S_su_TAT"/>
</dbReference>
<comment type="function">
    <text evidence="1">Component of the ubiquinol-cytochrome c reductase complex (complex III or cytochrome b-c1 complex), which is a respiratory chain that generates an electrochemical potential coupled to ATP synthesis.</text>
</comment>
<comment type="cofactor">
    <cofactor evidence="20">
        <name>[2Fe-2S] cluster</name>
        <dbReference type="ChEBI" id="CHEBI:190135"/>
    </cofactor>
</comment>
<evidence type="ECO:0000313" key="23">
    <source>
        <dbReference type="EMBL" id="SUZ76522.1"/>
    </source>
</evidence>
<dbReference type="GO" id="GO:0046872">
    <property type="term" value="F:metal ion binding"/>
    <property type="evidence" value="ECO:0007669"/>
    <property type="project" value="UniProtKB-KW"/>
</dbReference>
<evidence type="ECO:0000259" key="22">
    <source>
        <dbReference type="PROSITE" id="PS51296"/>
    </source>
</evidence>
<gene>
    <name evidence="23" type="ORF">METZ01_LOCUS29376</name>
</gene>